<evidence type="ECO:0000313" key="5">
    <source>
        <dbReference type="Proteomes" id="UP000823847"/>
    </source>
</evidence>
<proteinExistence type="inferred from homology"/>
<dbReference type="Proteomes" id="UP000823847">
    <property type="component" value="Unassembled WGS sequence"/>
</dbReference>
<dbReference type="InterPro" id="IPR003960">
    <property type="entry name" value="ATPase_AAA_CS"/>
</dbReference>
<reference evidence="4" key="2">
    <citation type="submission" date="2021-04" db="EMBL/GenBank/DDBJ databases">
        <authorList>
            <person name="Gilroy R."/>
        </authorList>
    </citation>
    <scope>NUCLEOTIDE SEQUENCE</scope>
    <source>
        <strain evidence="4">ChiHecec2B26-12326</strain>
    </source>
</reference>
<dbReference type="InterPro" id="IPR003959">
    <property type="entry name" value="ATPase_AAA_core"/>
</dbReference>
<gene>
    <name evidence="4" type="ORF">H9848_01695</name>
</gene>
<dbReference type="CDD" id="cd19481">
    <property type="entry name" value="RecA-like_protease"/>
    <property type="match status" value="1"/>
</dbReference>
<keyword evidence="1" id="KW-0547">Nucleotide-binding</keyword>
<reference evidence="4" key="1">
    <citation type="journal article" date="2021" name="PeerJ">
        <title>Extensive microbial diversity within the chicken gut microbiome revealed by metagenomics and culture.</title>
        <authorList>
            <person name="Gilroy R."/>
            <person name="Ravi A."/>
            <person name="Getino M."/>
            <person name="Pursley I."/>
            <person name="Horton D.L."/>
            <person name="Alikhan N.F."/>
            <person name="Baker D."/>
            <person name="Gharbi K."/>
            <person name="Hall N."/>
            <person name="Watson M."/>
            <person name="Adriaenssens E.M."/>
            <person name="Foster-Nyarko E."/>
            <person name="Jarju S."/>
            <person name="Secka A."/>
            <person name="Antonio M."/>
            <person name="Oren A."/>
            <person name="Chaudhuri R.R."/>
            <person name="La Ragione R."/>
            <person name="Hildebrand F."/>
            <person name="Pallen M.J."/>
        </authorList>
    </citation>
    <scope>NUCLEOTIDE SEQUENCE</scope>
    <source>
        <strain evidence="4">ChiHecec2B26-12326</strain>
    </source>
</reference>
<evidence type="ECO:0000256" key="2">
    <source>
        <dbReference type="SAM" id="MobiDB-lite"/>
    </source>
</evidence>
<dbReference type="InterPro" id="IPR003593">
    <property type="entry name" value="AAA+_ATPase"/>
</dbReference>
<dbReference type="InterPro" id="IPR027417">
    <property type="entry name" value="P-loop_NTPase"/>
</dbReference>
<dbReference type="AlphaFoldDB" id="A0A9D1XPB6"/>
<comment type="similarity">
    <text evidence="1">Belongs to the AAA ATPase family.</text>
</comment>
<organism evidence="4 5">
    <name type="scientific">Candidatus Parabacteroides intestinigallinarum</name>
    <dbReference type="NCBI Taxonomy" id="2838722"/>
    <lineage>
        <taxon>Bacteria</taxon>
        <taxon>Pseudomonadati</taxon>
        <taxon>Bacteroidota</taxon>
        <taxon>Bacteroidia</taxon>
        <taxon>Bacteroidales</taxon>
        <taxon>Tannerellaceae</taxon>
        <taxon>Parabacteroides</taxon>
    </lineage>
</organism>
<dbReference type="GO" id="GO:0016887">
    <property type="term" value="F:ATP hydrolysis activity"/>
    <property type="evidence" value="ECO:0007669"/>
    <property type="project" value="InterPro"/>
</dbReference>
<comment type="caution">
    <text evidence="4">The sequence shown here is derived from an EMBL/GenBank/DDBJ whole genome shotgun (WGS) entry which is preliminary data.</text>
</comment>
<evidence type="ECO:0000259" key="3">
    <source>
        <dbReference type="SMART" id="SM00382"/>
    </source>
</evidence>
<protein>
    <submittedName>
        <fullName evidence="4">ATP-binding protein</fullName>
    </submittedName>
</protein>
<evidence type="ECO:0000313" key="4">
    <source>
        <dbReference type="EMBL" id="HIX85307.1"/>
    </source>
</evidence>
<dbReference type="PANTHER" id="PTHR23077">
    <property type="entry name" value="AAA-FAMILY ATPASE"/>
    <property type="match status" value="1"/>
</dbReference>
<accession>A0A9D1XPB6</accession>
<dbReference type="PROSITE" id="PS00674">
    <property type="entry name" value="AAA"/>
    <property type="match status" value="1"/>
</dbReference>
<name>A0A9D1XPB6_9BACT</name>
<dbReference type="InterPro" id="IPR050168">
    <property type="entry name" value="AAA_ATPase_domain"/>
</dbReference>
<keyword evidence="1 4" id="KW-0067">ATP-binding</keyword>
<feature type="compositionally biased region" description="Basic and acidic residues" evidence="2">
    <location>
        <begin position="31"/>
        <end position="48"/>
    </location>
</feature>
<dbReference type="Gene3D" id="3.40.50.300">
    <property type="entry name" value="P-loop containing nucleotide triphosphate hydrolases"/>
    <property type="match status" value="1"/>
</dbReference>
<evidence type="ECO:0000256" key="1">
    <source>
        <dbReference type="RuleBase" id="RU003651"/>
    </source>
</evidence>
<dbReference type="Pfam" id="PF00004">
    <property type="entry name" value="AAA"/>
    <property type="match status" value="1"/>
</dbReference>
<dbReference type="EMBL" id="DXEN01000010">
    <property type="protein sequence ID" value="HIX85307.1"/>
    <property type="molecule type" value="Genomic_DNA"/>
</dbReference>
<sequence>METTISEKEWLRSLTGKGTIRTNENKTIAGKSEKSVEEHPRKKESRKGFSDVAGMDELKKFVTDGFINVLNHKECAEAYGIRPPSLLFYGPSGCGKTFFAEKMAEEVNINFMKVVPDDLASTLIHGTQEKIGALFRQAERKAPTLLFFDEFDAMVPQRSTDDRNYQNGEVNEFLCMLNNASERDVYVVAATNHPERIDKAVLRAGRIDEMIYVDMPDAKVRESLFRMALRKLPINEDLDFERLALLTEGYNCSDISYIVKTASREMFNATLRTPGQVYQKISQELLETIVSRRVPSISGKELREYERVHREFSPKDAHSAYRPIGFR</sequence>
<dbReference type="SMART" id="SM00382">
    <property type="entry name" value="AAA"/>
    <property type="match status" value="1"/>
</dbReference>
<dbReference type="SUPFAM" id="SSF52540">
    <property type="entry name" value="P-loop containing nucleoside triphosphate hydrolases"/>
    <property type="match status" value="1"/>
</dbReference>
<dbReference type="Gene3D" id="1.10.8.60">
    <property type="match status" value="1"/>
</dbReference>
<feature type="domain" description="AAA+ ATPase" evidence="3">
    <location>
        <begin position="82"/>
        <end position="217"/>
    </location>
</feature>
<feature type="region of interest" description="Disordered" evidence="2">
    <location>
        <begin position="21"/>
        <end position="48"/>
    </location>
</feature>
<dbReference type="GO" id="GO:0005524">
    <property type="term" value="F:ATP binding"/>
    <property type="evidence" value="ECO:0007669"/>
    <property type="project" value="UniProtKB-KW"/>
</dbReference>